<evidence type="ECO:0000313" key="1">
    <source>
        <dbReference type="EMBL" id="KAI5326821.1"/>
    </source>
</evidence>
<reference evidence="1 2" key="1">
    <citation type="journal article" date="2022" name="G3 (Bethesda)">
        <title>Whole-genome sequence and methylome profiling of the almond [Prunus dulcis (Mill.) D.A. Webb] cultivar 'Nonpareil'.</title>
        <authorList>
            <person name="D'Amico-Willman K.M."/>
            <person name="Ouma W.Z."/>
            <person name="Meulia T."/>
            <person name="Sideli G.M."/>
            <person name="Gradziel T.M."/>
            <person name="Fresnedo-Ramirez J."/>
        </authorList>
    </citation>
    <scope>NUCLEOTIDE SEQUENCE [LARGE SCALE GENOMIC DNA]</scope>
    <source>
        <strain evidence="1">Clone GOH B32 T37-40</strain>
    </source>
</reference>
<protein>
    <submittedName>
        <fullName evidence="1">Uncharacterized protein</fullName>
    </submittedName>
</protein>
<accession>A0AAD4VMX0</accession>
<dbReference type="AlphaFoldDB" id="A0AAD4VMX0"/>
<comment type="caution">
    <text evidence="1">The sequence shown here is derived from an EMBL/GenBank/DDBJ whole genome shotgun (WGS) entry which is preliminary data.</text>
</comment>
<sequence length="116" mass="13055">MAANEHDTDANFGATGLSSSPLLYETYGHPAQFRMAANNEHEIGTNFSAMQNAWLPHSHEEEEVRRLWCTVVAAVWENAKCEVRRLDALIPSRNPKKKKGIQRRMTLRLCDSASGD</sequence>
<gene>
    <name evidence="1" type="ORF">L3X38_035895</name>
</gene>
<keyword evidence="2" id="KW-1185">Reference proteome</keyword>
<dbReference type="EMBL" id="JAJFAZ020000006">
    <property type="protein sequence ID" value="KAI5326821.1"/>
    <property type="molecule type" value="Genomic_DNA"/>
</dbReference>
<dbReference type="Proteomes" id="UP001054821">
    <property type="component" value="Chromosome 6"/>
</dbReference>
<evidence type="ECO:0000313" key="2">
    <source>
        <dbReference type="Proteomes" id="UP001054821"/>
    </source>
</evidence>
<name>A0AAD4VMX0_PRUDU</name>
<proteinExistence type="predicted"/>
<organism evidence="1 2">
    <name type="scientific">Prunus dulcis</name>
    <name type="common">Almond</name>
    <name type="synonym">Amygdalus dulcis</name>
    <dbReference type="NCBI Taxonomy" id="3755"/>
    <lineage>
        <taxon>Eukaryota</taxon>
        <taxon>Viridiplantae</taxon>
        <taxon>Streptophyta</taxon>
        <taxon>Embryophyta</taxon>
        <taxon>Tracheophyta</taxon>
        <taxon>Spermatophyta</taxon>
        <taxon>Magnoliopsida</taxon>
        <taxon>eudicotyledons</taxon>
        <taxon>Gunneridae</taxon>
        <taxon>Pentapetalae</taxon>
        <taxon>rosids</taxon>
        <taxon>fabids</taxon>
        <taxon>Rosales</taxon>
        <taxon>Rosaceae</taxon>
        <taxon>Amygdaloideae</taxon>
        <taxon>Amygdaleae</taxon>
        <taxon>Prunus</taxon>
    </lineage>
</organism>